<reference evidence="2" key="2">
    <citation type="journal article" date="2015" name="Data Brief">
        <title>Shoot transcriptome of the giant reed, Arundo donax.</title>
        <authorList>
            <person name="Barrero R.A."/>
            <person name="Guerrero F.D."/>
            <person name="Moolhuijzen P."/>
            <person name="Goolsby J.A."/>
            <person name="Tidwell J."/>
            <person name="Bellgard S.E."/>
            <person name="Bellgard M.I."/>
        </authorList>
    </citation>
    <scope>NUCLEOTIDE SEQUENCE</scope>
    <source>
        <tissue evidence="2">Shoot tissue taken approximately 20 cm above the soil surface</tissue>
    </source>
</reference>
<protein>
    <submittedName>
        <fullName evidence="2">Uncharacterized protein</fullName>
    </submittedName>
</protein>
<organism evidence="2">
    <name type="scientific">Arundo donax</name>
    <name type="common">Giant reed</name>
    <name type="synonym">Donax arundinaceus</name>
    <dbReference type="NCBI Taxonomy" id="35708"/>
    <lineage>
        <taxon>Eukaryota</taxon>
        <taxon>Viridiplantae</taxon>
        <taxon>Streptophyta</taxon>
        <taxon>Embryophyta</taxon>
        <taxon>Tracheophyta</taxon>
        <taxon>Spermatophyta</taxon>
        <taxon>Magnoliopsida</taxon>
        <taxon>Liliopsida</taxon>
        <taxon>Poales</taxon>
        <taxon>Poaceae</taxon>
        <taxon>PACMAD clade</taxon>
        <taxon>Arundinoideae</taxon>
        <taxon>Arundineae</taxon>
        <taxon>Arundo</taxon>
    </lineage>
</organism>
<feature type="compositionally biased region" description="Basic and acidic residues" evidence="1">
    <location>
        <begin position="16"/>
        <end position="36"/>
    </location>
</feature>
<dbReference type="AlphaFoldDB" id="A0A0A9C1M0"/>
<accession>A0A0A9C1M0</accession>
<feature type="region of interest" description="Disordered" evidence="1">
    <location>
        <begin position="1"/>
        <end position="42"/>
    </location>
</feature>
<proteinExistence type="predicted"/>
<dbReference type="EMBL" id="GBRH01230600">
    <property type="protein sequence ID" value="JAD67295.1"/>
    <property type="molecule type" value="Transcribed_RNA"/>
</dbReference>
<sequence length="42" mass="4369">MDPRSTAAGCEDDEGAYGREDRSPEEVGEAQVRRGAEGGGEA</sequence>
<evidence type="ECO:0000313" key="2">
    <source>
        <dbReference type="EMBL" id="JAD67295.1"/>
    </source>
</evidence>
<name>A0A0A9C1M0_ARUDO</name>
<evidence type="ECO:0000256" key="1">
    <source>
        <dbReference type="SAM" id="MobiDB-lite"/>
    </source>
</evidence>
<reference evidence="2" key="1">
    <citation type="submission" date="2014-09" db="EMBL/GenBank/DDBJ databases">
        <authorList>
            <person name="Magalhaes I.L.F."/>
            <person name="Oliveira U."/>
            <person name="Santos F.R."/>
            <person name="Vidigal T.H.D.A."/>
            <person name="Brescovit A.D."/>
            <person name="Santos A.J."/>
        </authorList>
    </citation>
    <scope>NUCLEOTIDE SEQUENCE</scope>
    <source>
        <tissue evidence="2">Shoot tissue taken approximately 20 cm above the soil surface</tissue>
    </source>
</reference>